<name>A0ABT7QR09_9BACT</name>
<keyword evidence="1" id="KW-0812">Transmembrane</keyword>
<evidence type="ECO:0000313" key="2">
    <source>
        <dbReference type="EMBL" id="MDM5263514.1"/>
    </source>
</evidence>
<evidence type="ECO:0008006" key="4">
    <source>
        <dbReference type="Google" id="ProtNLM"/>
    </source>
</evidence>
<proteinExistence type="predicted"/>
<organism evidence="2 3">
    <name type="scientific">Sulfurovum xiamenensis</name>
    <dbReference type="NCBI Taxonomy" id="3019066"/>
    <lineage>
        <taxon>Bacteria</taxon>
        <taxon>Pseudomonadati</taxon>
        <taxon>Campylobacterota</taxon>
        <taxon>Epsilonproteobacteria</taxon>
        <taxon>Campylobacterales</taxon>
        <taxon>Sulfurovaceae</taxon>
        <taxon>Sulfurovum</taxon>
    </lineage>
</organism>
<keyword evidence="1" id="KW-0472">Membrane</keyword>
<protein>
    <recommendedName>
        <fullName evidence="4">DUF3899 domain-containing protein</fullName>
    </recommendedName>
</protein>
<evidence type="ECO:0000256" key="1">
    <source>
        <dbReference type="SAM" id="Phobius"/>
    </source>
</evidence>
<feature type="transmembrane region" description="Helical" evidence="1">
    <location>
        <begin position="71"/>
        <end position="89"/>
    </location>
</feature>
<dbReference type="Proteomes" id="UP001169066">
    <property type="component" value="Unassembled WGS sequence"/>
</dbReference>
<sequence length="91" mass="10484">MYLGQIGVLFIGLGLLLLASQIIGTGCHINKENKEKYRIISLKSEATRTSDEQMFIRDNWFKYYATKVRNISFMIGLPLLGLTFLFDYITK</sequence>
<keyword evidence="3" id="KW-1185">Reference proteome</keyword>
<comment type="caution">
    <text evidence="2">The sequence shown here is derived from an EMBL/GenBank/DDBJ whole genome shotgun (WGS) entry which is preliminary data.</text>
</comment>
<keyword evidence="1" id="KW-1133">Transmembrane helix</keyword>
<dbReference type="RefSeq" id="WP_289401537.1">
    <property type="nucleotide sequence ID" value="NZ_JAQIBC010000002.1"/>
</dbReference>
<feature type="transmembrane region" description="Helical" evidence="1">
    <location>
        <begin position="6"/>
        <end position="29"/>
    </location>
</feature>
<dbReference type="EMBL" id="JAQIBC010000002">
    <property type="protein sequence ID" value="MDM5263514.1"/>
    <property type="molecule type" value="Genomic_DNA"/>
</dbReference>
<gene>
    <name evidence="2" type="ORF">PF327_04825</name>
</gene>
<evidence type="ECO:0000313" key="3">
    <source>
        <dbReference type="Proteomes" id="UP001169066"/>
    </source>
</evidence>
<reference evidence="2" key="1">
    <citation type="submission" date="2023-01" db="EMBL/GenBank/DDBJ databases">
        <title>Sulfurovum sp. XTW-4 genome assembly.</title>
        <authorList>
            <person name="Wang J."/>
        </authorList>
    </citation>
    <scope>NUCLEOTIDE SEQUENCE</scope>
    <source>
        <strain evidence="2">XTW-4</strain>
    </source>
</reference>
<accession>A0ABT7QR09</accession>